<dbReference type="OrthoDB" id="2682329at2759"/>
<keyword evidence="4" id="KW-1185">Reference proteome</keyword>
<dbReference type="AlphaFoldDB" id="A0A8I2YHT8"/>
<name>A0A8I2YHT8_9AGAM</name>
<keyword evidence="2" id="KW-0472">Membrane</keyword>
<evidence type="ECO:0000256" key="1">
    <source>
        <dbReference type="SAM" id="MobiDB-lite"/>
    </source>
</evidence>
<gene>
    <name evidence="3" type="ORF">JVT61DRAFT_7735</name>
</gene>
<proteinExistence type="predicted"/>
<evidence type="ECO:0000313" key="3">
    <source>
        <dbReference type="EMBL" id="KAG6372295.1"/>
    </source>
</evidence>
<evidence type="ECO:0000256" key="2">
    <source>
        <dbReference type="SAM" id="Phobius"/>
    </source>
</evidence>
<reference evidence="3" key="1">
    <citation type="submission" date="2021-03" db="EMBL/GenBank/DDBJ databases">
        <title>Evolutionary innovations through gain and loss of genes in the ectomycorrhizal Boletales.</title>
        <authorList>
            <person name="Wu G."/>
            <person name="Miyauchi S."/>
            <person name="Morin E."/>
            <person name="Yang Z.-L."/>
            <person name="Xu J."/>
            <person name="Martin F.M."/>
        </authorList>
    </citation>
    <scope>NUCLEOTIDE SEQUENCE</scope>
    <source>
        <strain evidence="3">BR01</strain>
    </source>
</reference>
<accession>A0A8I2YHT8</accession>
<keyword evidence="2" id="KW-0812">Transmembrane</keyword>
<keyword evidence="2" id="KW-1133">Transmembrane helix</keyword>
<dbReference type="Proteomes" id="UP000683000">
    <property type="component" value="Unassembled WGS sequence"/>
</dbReference>
<feature type="transmembrane region" description="Helical" evidence="2">
    <location>
        <begin position="120"/>
        <end position="142"/>
    </location>
</feature>
<evidence type="ECO:0000313" key="4">
    <source>
        <dbReference type="Proteomes" id="UP000683000"/>
    </source>
</evidence>
<feature type="region of interest" description="Disordered" evidence="1">
    <location>
        <begin position="33"/>
        <end position="54"/>
    </location>
</feature>
<dbReference type="EMBL" id="JAGFBS010000028">
    <property type="protein sequence ID" value="KAG6372295.1"/>
    <property type="molecule type" value="Genomic_DNA"/>
</dbReference>
<sequence length="183" mass="20697">MVVAIKYWEPSIHLYPSVDLPYSSIRLSRIPSVASSPTPPHPTHTGDNVCNALRSTGLGSSSRRHFHVQACARSVSRSTAMTHTTRRARMSFQVGTIRTWNPDPGGLDKVEAFLGRNKGAIIAGAVVVALLIGGGIALIFWWRKWRERKNRYSRMDELRDEDEPWKFYDSYPAAHEMDRLSLF</sequence>
<comment type="caution">
    <text evidence="3">The sequence shown here is derived from an EMBL/GenBank/DDBJ whole genome shotgun (WGS) entry which is preliminary data.</text>
</comment>
<organism evidence="3 4">
    <name type="scientific">Boletus reticuloceps</name>
    <dbReference type="NCBI Taxonomy" id="495285"/>
    <lineage>
        <taxon>Eukaryota</taxon>
        <taxon>Fungi</taxon>
        <taxon>Dikarya</taxon>
        <taxon>Basidiomycota</taxon>
        <taxon>Agaricomycotina</taxon>
        <taxon>Agaricomycetes</taxon>
        <taxon>Agaricomycetidae</taxon>
        <taxon>Boletales</taxon>
        <taxon>Boletineae</taxon>
        <taxon>Boletaceae</taxon>
        <taxon>Boletoideae</taxon>
        <taxon>Boletus</taxon>
    </lineage>
</organism>
<protein>
    <submittedName>
        <fullName evidence="3">Uncharacterized protein</fullName>
    </submittedName>
</protein>